<feature type="compositionally biased region" description="Basic residues" evidence="1">
    <location>
        <begin position="1790"/>
        <end position="1799"/>
    </location>
</feature>
<feature type="compositionally biased region" description="Polar residues" evidence="1">
    <location>
        <begin position="1268"/>
        <end position="1286"/>
    </location>
</feature>
<feature type="region of interest" description="Disordered" evidence="1">
    <location>
        <begin position="1222"/>
        <end position="1242"/>
    </location>
</feature>
<feature type="compositionally biased region" description="Basic and acidic residues" evidence="1">
    <location>
        <begin position="851"/>
        <end position="861"/>
    </location>
</feature>
<evidence type="ECO:0000313" key="3">
    <source>
        <dbReference type="EMBL" id="SCL94882.1"/>
    </source>
</evidence>
<feature type="compositionally biased region" description="Low complexity" evidence="1">
    <location>
        <begin position="863"/>
        <end position="895"/>
    </location>
</feature>
<dbReference type="Proteomes" id="UP000516480">
    <property type="component" value="Chromosome 10"/>
</dbReference>
<gene>
    <name evidence="3" type="ORF">PBNK65NY_000242300</name>
</gene>
<feature type="region of interest" description="Disordered" evidence="1">
    <location>
        <begin position="3381"/>
        <end position="3406"/>
    </location>
</feature>
<evidence type="ECO:0000256" key="1">
    <source>
        <dbReference type="SAM" id="MobiDB-lite"/>
    </source>
</evidence>
<name>A0A1C6WY23_PLABE</name>
<feature type="compositionally biased region" description="Basic and acidic residues" evidence="1">
    <location>
        <begin position="897"/>
        <end position="919"/>
    </location>
</feature>
<feature type="region of interest" description="Disordered" evidence="1">
    <location>
        <begin position="2214"/>
        <end position="2233"/>
    </location>
</feature>
<feature type="region of interest" description="Disordered" evidence="1">
    <location>
        <begin position="1773"/>
        <end position="1805"/>
    </location>
</feature>
<feature type="compositionally biased region" description="Basic and acidic residues" evidence="1">
    <location>
        <begin position="966"/>
        <end position="977"/>
    </location>
</feature>
<protein>
    <recommendedName>
        <fullName evidence="2">HSA domain-containing protein</fullName>
    </recommendedName>
</protein>
<dbReference type="PROSITE" id="PS51204">
    <property type="entry name" value="HSA"/>
    <property type="match status" value="1"/>
</dbReference>
<reference evidence="3 4" key="1">
    <citation type="submission" date="2016-08" db="EMBL/GenBank/DDBJ databases">
        <authorList>
            <consortium name="Pathogen Informatics"/>
        </authorList>
    </citation>
    <scope>NUCLEOTIDE SEQUENCE [LARGE SCALE GENOMIC DNA]</scope>
    <source>
        <strain evidence="3 4">NK65 ny</strain>
    </source>
</reference>
<feature type="compositionally biased region" description="Polar residues" evidence="1">
    <location>
        <begin position="3397"/>
        <end position="3406"/>
    </location>
</feature>
<dbReference type="EMBL" id="LT608146">
    <property type="protein sequence ID" value="SCL94882.1"/>
    <property type="molecule type" value="Genomic_DNA"/>
</dbReference>
<organism evidence="3 4">
    <name type="scientific">Plasmodium berghei</name>
    <dbReference type="NCBI Taxonomy" id="5821"/>
    <lineage>
        <taxon>Eukaryota</taxon>
        <taxon>Sar</taxon>
        <taxon>Alveolata</taxon>
        <taxon>Apicomplexa</taxon>
        <taxon>Aconoidasida</taxon>
        <taxon>Haemosporida</taxon>
        <taxon>Plasmodiidae</taxon>
        <taxon>Plasmodium</taxon>
        <taxon>Plasmodium (Vinckeia)</taxon>
    </lineage>
</organism>
<feature type="region of interest" description="Disordered" evidence="1">
    <location>
        <begin position="3925"/>
        <end position="3954"/>
    </location>
</feature>
<dbReference type="InterPro" id="IPR014012">
    <property type="entry name" value="HSA_dom"/>
</dbReference>
<feature type="compositionally biased region" description="Basic and acidic residues" evidence="1">
    <location>
        <begin position="940"/>
        <end position="959"/>
    </location>
</feature>
<feature type="region of interest" description="Disordered" evidence="1">
    <location>
        <begin position="1487"/>
        <end position="1512"/>
    </location>
</feature>
<feature type="region of interest" description="Disordered" evidence="1">
    <location>
        <begin position="1268"/>
        <end position="1287"/>
    </location>
</feature>
<feature type="compositionally biased region" description="Basic and acidic residues" evidence="1">
    <location>
        <begin position="1487"/>
        <end position="1503"/>
    </location>
</feature>
<evidence type="ECO:0000313" key="4">
    <source>
        <dbReference type="Proteomes" id="UP000516480"/>
    </source>
</evidence>
<feature type="region of interest" description="Disordered" evidence="1">
    <location>
        <begin position="844"/>
        <end position="1006"/>
    </location>
</feature>
<feature type="compositionally biased region" description="Basic and acidic residues" evidence="1">
    <location>
        <begin position="1222"/>
        <end position="1236"/>
    </location>
</feature>
<feature type="domain" description="HSA" evidence="2">
    <location>
        <begin position="1079"/>
        <end position="1152"/>
    </location>
</feature>
<accession>A0A1C6WY23</accession>
<dbReference type="VEuPathDB" id="PlasmoDB:PBANKA_1025100"/>
<evidence type="ECO:0000259" key="2">
    <source>
        <dbReference type="PROSITE" id="PS51204"/>
    </source>
</evidence>
<feature type="compositionally biased region" description="Polar residues" evidence="1">
    <location>
        <begin position="3381"/>
        <end position="3390"/>
    </location>
</feature>
<sequence length="4166" mass="486331">MSTVEDKMDINQNNVDLCKYYKNNNTNNSDALKYDDYFFRDLKKKNLNYYIKKDNYCKIILSDESNLQYVKWMIDLMNYNKYKKEISLQVLLDIQKICNSISLFFIKIYIHIYIYLYALRRLYLSVFCVILKYLIKKYKCIILNKIGDINKINNLSNIKKVKGIDKNASNVILIHEIKCSSYYDWYKIVTNDHFEKNGKTHYYSSLIYPKMYTGILLVSTNNYYFVLNKNVDIKNNSKKLLMLLMNNMVNYCQIDYIEYVYVCNEINNKKYFNKCEKTNNNKNNSKIIVCISKTNRNFIIVAYNINKKNYPCIKNICGFIEKQRCYNAPSYYKNMCEKIYTNDNNNNNISFSHIKYYLKLDTKIKKSKKIKNSLFDFRENENQSGYIIYKIPNNLCKKREISKMYNIKCNILYVYYFFATRQKNIVSEILYYSSCKNLTKGIYYEDFHLLFFLIKKLYIFRKPLLVICLNNFEVINLFISDSINVIYCYKAFIKKYILSKKYNIISKMDVMTTYYYIHFNLSKERNIYHTKINHILLNMLNGRICKKYVIKFCTEDCMKICSEYYIIITLLKLYAKYFRTFINSNFDFFGLLNCNINFINISNDDNINGIVNNNRDTNNSINFHRSTNYSRSILRKKRGKNRHLHNLQKYAYFIIFYNIVLHVKNKPIKKINILFSEKDSLYVIKKLNNYVKKKKKFILYYIYNNIDIFFIRANFKSNIRRNIFFKIIIKYIKNVEKLKRYGEICFFSKIINLEFIQQKVINTFFFISKKCYKFKYYNNLTKYIYIFFFLIIKCNEELYSKYKSMNIIRNELKEEKYIENSEKNFSNIFMKTCVKQCNNKENNDGCGKNTGTDKRNTKDGNDTETGNNGNNEHSGNDGDSGNNGSKDKNSSGSGDNNDDKKNDDKDKKNNRNNKDQDKERKKKNDMKKGPQKNSADNADNTDRDGTNKTNDNNDNKNNENDEDKEEKENKENTEKIETNGNDENTCKKRKCGKGLTRNRNKGKNLNENTTNIMCHKTDETCSINVDSPLLNVEKKYPVKRRKENKIDRKNYNHEKNEKYSLNMLIAENAHKIIKNGRVYKQFEPCYNHKTHNNFMLKELLWMSIDFYEEKRWKKNISKRFSYLMNTNFYEKQKNDKYFISSQISNDIKMFWFFILNEIRPDLVPIDLDHKVKNKNGIKKNLFRIIKKNIESEEYNFINVTNHINLNTNHNELNSKQLGIVSRGERENNGDKNENKDQFLNSENEDTIIPKTHSGIFNKIHSLNILNEKNMNPDETTSKNDNNSNDLNILPKTDNNIIEEHCQNLGSNDKTVKVCKNDNNEFENGLTSYEECLAKLENSVNKEMLNKYEYNSKICYNDSKNCNKINEISYKNTFYYNEEYSDYYDNNNDRKYNVAYNGICNDFRYYNNHLGNNIYCNDCNYLDLSDQLYIYCLLFISISLIEIKENIFYNIDNISNEDKVTILDEENNTHISKATYSKIYAKDNFENEDHQTTSGDDNVKHGDIDQSNDSGKNNNYICNGKMEKNEENINCDGKDKMSIECKENEIHANDGYDHNDENRKNECKKIEGNINQLSEVTEKINENKILKMIKKESKNSTEHYSDKPYKEYKINQNGHHKSYNIYDNANDEGYKFNKNYQDYYDDLKSNVSYRNNNNSNNILPFIPSLSNIDIKELIVIPYSLPHDNIINKETTYSLESERKIYEYLNEIKERNINIYMNNMESYGGKSYPFEFHNIDNYYNNINLPLTKLTEYDEYTFFLYLFYIKNSPYILKKQIQKDKKKRKRDLPDITPPKKRASRRKLNKESGEKEIEIIRESEKVTNNTEEVDSKGISEINLLQTNNNSILIKGGENKNFYNNKLTSKHVGEIKKEPQFSKDNTEKEIKLWKERKLEWTNDEINFLLILANTYINYINLDTITQLMDNNGSNITIYNNNNQNEIYNAGNNNITIKNTLEVEYSTTVVETVQKEKKTLTNEKDVKKLSNISKETPNECKSESLEILQNIKMNNLNDSILSTEGKLGNTNISTPHFKKNNESDKTIEDMNYVYYINWTIISLALTSYNKINNICEISKSAEECRDKFLSLAKDNKYKNYNIYNLHENNFINSKNNIDNKKSSRKLKFLSIFSTTRTNTLIEAFNKYMNKKIEKYKLRKMARTEKKMEHGQEVIRSKSEMLNEDKSIDQANYIIKTNDLGNNIFCDESEQNELLNNTLAEEMAQSNYKQTSVSSNSSSKNDSMRSNIQNEISETLKDGSFFNDINLDTNMNRKEDFINNLFKEVSVNNYETSEEDAECGEDSFFSYSDVGYCSSGELYNNKSSIKLENMINILDNLDNREKLKIENSGLREITNFKVKEIHDDITEGRNKINDNCEFLDGDEKKIYNINEGEIENNVNDNKPNCFLDVTNDLKINIKKDSGITSNKIDDNYDNMELQTNESDNYQTNDSNMVNDVKSEIYKNDNDGFEIKIKCNENGIYSNNAENNNRNENSSYKTWKYSSNFAGSMSELICYDKIKKILNTVCKNKKNVNEFISLLKNEYIIKNPYFLKVIQIFINNVKPVIGYYDNMIDSVNEKSDYIYSNKEYLKDLCKHKIDKEFVNFIRKIIEHDKKQKNKYIEKITKTIPYQNNINSNELIIHSPSNSYNTVKNLSTKILNYVPYVDDKKKGNIKQMSKRFNSKNLVSQILLADYIVDKLKTFPISDSLTSIYNNKTIDELISEYHLKAYTEYINDNFNENNYASKLEKSYIDDPSTEINDESSINVSLVDIKNKNVSDVMKNNENELEGKFEISKKLSENFGRTLPCDQTSKKENSLYNKTTGDKTENTFNILPTFGNNTPNNKFANNNNTNTNTNNYNNNETIDSISENVTDANLCVNHEKNIEMDAKTSSNMTLGILENSKNNTNINSDNVLNNNNTPNDNNQGLKKLKKVNSEPSVNLYNDKIIDLGNYTKQIKNSSKTQPIRKNTGTTNKITKYKTDNNIILNCAQNIKWPSLNKFETQTNPTNNNNNDYNNFYKEGTPVFEQLPISHEESNNNQHMCNEKINLTRKKQKASDNKCNNSIKNVANENLNKYPSNQPYYQVKNIHDNYFNDNNQTPMKLNTRIPSTDISIIPSSATMCEHIKCSDNSDLANRTDLLCNGSQPGNNVPLNIINSNSSSSNGISNKNIGLNSSSHLNNVGGMIVGGMNSSNNNHIINNFAHKGGEEGDKFTPFSYGALQNNKYVSPSQGNNQIYYNKAPIYESPDIASNKIGGNNTMNTYNSRSADISSNYFNSRLLHSLSNSNNLNNVNLNVDKNGYSANMRDHIGISRRSSTSILCSETNENNENVIFMKSRSPSNYPSPYNPNKGIMHDNDSSKSYYDSQILQQHMQHQTHQSAQQQSQIISNTDIVNNMAMSTNNGLTNNKEESNNDPSNISEAKNKNVIYQNYALNKYPSNSVKKLSQINNQNDSNIQPGYHNINYDQINNNYIPQNLMKNHNELLSSNNDKKQMVYYPTHPIPNFANINNVPLENLDKHNIAFSNESFNRNINYLNQINLVKLDPVSEKENMNTGAKIVGEKVQHTQHSIKNNTQHSDIHNSIIENNLGQSNYAVNMINGGSLSSSSNVLIEGTPNNDINADVNNHHNLSHIPSISMQQSQINIDQNNNYISNEHERDSASRMQFTPKGSAIPVPNQQNININNQGIKYNEINVHNIKQPNNLNSYINQVNFIVQVLNKKKCNQTDNIPPNINQQTMGKYNVDQTVVNTLNLKQGNFANPNLSQPHNNNIIQNGNNNNNNMGLSTYHTQPNTNLKNIKPPMNDSNISNMLNMGMRNNMSKNIISNIPPNNVFSAKDVIQQKILQQQQHKMQQELIHKSHNDKDNLVNPRMQFSEEQMQHQKLLQKMKQEQLQKPLQQIHPHQMQTHNMNSQQHMYIHPMQQKMQALQIQSLLKAQQIKKQLHPSQLQQQHMQQKLHPQQIHPQQLRSPQIPQQQITPQQIQQIQQMKMHNIQFKKHEMKKHMEHLQKNIPYNQQQIHQIYNLQQNIISNDETNDKQNMHLQISMGINPKIQNMHMLQAKNNDELISKENLNNNLNENPIYAVNRTFSNNINKFKNPDNFYSQNSFHPTPSSNKMDLKDIRSIGNKTLIENNIALNPSQKRADISNNNIAPHILPINMASYNSQNMQCKININKNNSNSQENNC</sequence>
<proteinExistence type="predicted"/>
<feature type="compositionally biased region" description="Basic residues" evidence="1">
    <location>
        <begin position="987"/>
        <end position="1002"/>
    </location>
</feature>